<keyword evidence="2" id="KW-1185">Reference proteome</keyword>
<gene>
    <name evidence="1" type="ORF">HJG59_011049</name>
</gene>
<name>A0A7J8HHY4_MOLMO</name>
<dbReference type="InParanoid" id="A0A7J8HHY4"/>
<sequence>MLPIRYFSEVAGNFMMVKPWKEDAYGTRRCGGKAMPLPWKVKTWSPEKHRADAPAWPRAHHLTPVFARSPQHSWKSGPPTAQHLGGQSVCGYGKTAKWNKGMETVHLECYLYARMRHSENVIQACLDLHRENTGWSVWLIGWSISEGTEGQV</sequence>
<dbReference type="Proteomes" id="UP000550707">
    <property type="component" value="Unassembled WGS sequence"/>
</dbReference>
<protein>
    <submittedName>
        <fullName evidence="1">Uncharacterized protein</fullName>
    </submittedName>
</protein>
<reference evidence="1 2" key="1">
    <citation type="journal article" date="2020" name="Nature">
        <title>Six reference-quality genomes reveal evolution of bat adaptations.</title>
        <authorList>
            <person name="Jebb D."/>
            <person name="Huang Z."/>
            <person name="Pippel M."/>
            <person name="Hughes G.M."/>
            <person name="Lavrichenko K."/>
            <person name="Devanna P."/>
            <person name="Winkler S."/>
            <person name="Jermiin L.S."/>
            <person name="Skirmuntt E.C."/>
            <person name="Katzourakis A."/>
            <person name="Burkitt-Gray L."/>
            <person name="Ray D.A."/>
            <person name="Sullivan K.A.M."/>
            <person name="Roscito J.G."/>
            <person name="Kirilenko B.M."/>
            <person name="Davalos L.M."/>
            <person name="Corthals A.P."/>
            <person name="Power M.L."/>
            <person name="Jones G."/>
            <person name="Ransome R.D."/>
            <person name="Dechmann D.K.N."/>
            <person name="Locatelli A.G."/>
            <person name="Puechmaille S.J."/>
            <person name="Fedrigo O."/>
            <person name="Jarvis E.D."/>
            <person name="Hiller M."/>
            <person name="Vernes S.C."/>
            <person name="Myers E.W."/>
            <person name="Teeling E.C."/>
        </authorList>
    </citation>
    <scope>NUCLEOTIDE SEQUENCE [LARGE SCALE GENOMIC DNA]</scope>
    <source>
        <strain evidence="1">MMolMol1</strain>
        <tissue evidence="1">Muscle</tissue>
    </source>
</reference>
<comment type="caution">
    <text evidence="1">The sequence shown here is derived from an EMBL/GenBank/DDBJ whole genome shotgun (WGS) entry which is preliminary data.</text>
</comment>
<evidence type="ECO:0000313" key="2">
    <source>
        <dbReference type="Proteomes" id="UP000550707"/>
    </source>
</evidence>
<evidence type="ECO:0000313" key="1">
    <source>
        <dbReference type="EMBL" id="KAF6471680.1"/>
    </source>
</evidence>
<proteinExistence type="predicted"/>
<dbReference type="AlphaFoldDB" id="A0A7J8HHY4"/>
<organism evidence="1 2">
    <name type="scientific">Molossus molossus</name>
    <name type="common">Pallas' mastiff bat</name>
    <name type="synonym">Vespertilio molossus</name>
    <dbReference type="NCBI Taxonomy" id="27622"/>
    <lineage>
        <taxon>Eukaryota</taxon>
        <taxon>Metazoa</taxon>
        <taxon>Chordata</taxon>
        <taxon>Craniata</taxon>
        <taxon>Vertebrata</taxon>
        <taxon>Euteleostomi</taxon>
        <taxon>Mammalia</taxon>
        <taxon>Eutheria</taxon>
        <taxon>Laurasiatheria</taxon>
        <taxon>Chiroptera</taxon>
        <taxon>Yangochiroptera</taxon>
        <taxon>Molossidae</taxon>
        <taxon>Molossus</taxon>
    </lineage>
</organism>
<dbReference type="EMBL" id="JACASF010000006">
    <property type="protein sequence ID" value="KAF6471680.1"/>
    <property type="molecule type" value="Genomic_DNA"/>
</dbReference>
<accession>A0A7J8HHY4</accession>